<sequence>MDHSNVWIEGQRLSALKKGYADTGMIFDTQWVYDFEALLYVVADGGYVRAKLYASEAPGSGRQMWGMAEKSHYTVELIPRSASNKEKAVDTKMIWDIAWDMKGRSPNHNVVTIVGGDKDFLPAVEGLREAGFTVAVASWDHSVSGHLKRKASRFIRLDDFFHALTYYKTTS</sequence>
<dbReference type="Pfam" id="PF01936">
    <property type="entry name" value="NYN"/>
    <property type="match status" value="1"/>
</dbReference>
<dbReference type="GO" id="GO:0004540">
    <property type="term" value="F:RNA nuclease activity"/>
    <property type="evidence" value="ECO:0007669"/>
    <property type="project" value="InterPro"/>
</dbReference>
<dbReference type="RefSeq" id="WP_161260503.1">
    <property type="nucleotide sequence ID" value="NZ_JAFBDC010000002.1"/>
</dbReference>
<gene>
    <name evidence="2" type="ORF">GTO89_02530</name>
</gene>
<keyword evidence="3" id="KW-1185">Reference proteome</keyword>
<dbReference type="Proteomes" id="UP000471031">
    <property type="component" value="Unassembled WGS sequence"/>
</dbReference>
<name>A0A845LB66_HELGE</name>
<dbReference type="InterPro" id="IPR021139">
    <property type="entry name" value="NYN"/>
</dbReference>
<evidence type="ECO:0000313" key="2">
    <source>
        <dbReference type="EMBL" id="MZP41909.1"/>
    </source>
</evidence>
<protein>
    <submittedName>
        <fullName evidence="2">NYN domain-containing protein</fullName>
    </submittedName>
</protein>
<dbReference type="Gene3D" id="3.40.50.1010">
    <property type="entry name" value="5'-nuclease"/>
    <property type="match status" value="1"/>
</dbReference>
<evidence type="ECO:0000313" key="3">
    <source>
        <dbReference type="Proteomes" id="UP000471031"/>
    </source>
</evidence>
<dbReference type="AlphaFoldDB" id="A0A845LB66"/>
<feature type="domain" description="NYN" evidence="1">
    <location>
        <begin position="5"/>
        <end position="157"/>
    </location>
</feature>
<dbReference type="OrthoDB" id="9800236at2"/>
<comment type="caution">
    <text evidence="2">The sequence shown here is derived from an EMBL/GenBank/DDBJ whole genome shotgun (WGS) entry which is preliminary data.</text>
</comment>
<proteinExistence type="predicted"/>
<accession>A0A845LB66</accession>
<evidence type="ECO:0000259" key="1">
    <source>
        <dbReference type="Pfam" id="PF01936"/>
    </source>
</evidence>
<organism evidence="2 3">
    <name type="scientific">Heliomicrobium gestii</name>
    <name type="common">Heliobacterium gestii</name>
    <dbReference type="NCBI Taxonomy" id="2699"/>
    <lineage>
        <taxon>Bacteria</taxon>
        <taxon>Bacillati</taxon>
        <taxon>Bacillota</taxon>
        <taxon>Clostridia</taxon>
        <taxon>Eubacteriales</taxon>
        <taxon>Heliobacteriaceae</taxon>
        <taxon>Heliomicrobium</taxon>
    </lineage>
</organism>
<dbReference type="EMBL" id="WXEX01000002">
    <property type="protein sequence ID" value="MZP41909.1"/>
    <property type="molecule type" value="Genomic_DNA"/>
</dbReference>
<reference evidence="2 3" key="1">
    <citation type="submission" date="2020-01" db="EMBL/GenBank/DDBJ databases">
        <title>Whole genome sequence of Heliobacterium gestii DSM 11169.</title>
        <authorList>
            <person name="Kyndt J.A."/>
            <person name="Meyer T.E."/>
        </authorList>
    </citation>
    <scope>NUCLEOTIDE SEQUENCE [LARGE SCALE GENOMIC DNA]</scope>
    <source>
        <strain evidence="2 3">DSM 11169</strain>
    </source>
</reference>